<dbReference type="SUPFAM" id="SSF57667">
    <property type="entry name" value="beta-beta-alpha zinc fingers"/>
    <property type="match status" value="1"/>
</dbReference>
<reference evidence="3" key="1">
    <citation type="submission" date="2025-08" db="UniProtKB">
        <authorList>
            <consortium name="RefSeq"/>
        </authorList>
    </citation>
    <scope>IDENTIFICATION</scope>
    <source>
        <tissue evidence="3">Muscle</tissue>
    </source>
</reference>
<name>A0ABM1T3X6_LIMPO</name>
<proteinExistence type="predicted"/>
<dbReference type="InterPro" id="IPR036236">
    <property type="entry name" value="Znf_C2H2_sf"/>
</dbReference>
<evidence type="ECO:0000313" key="2">
    <source>
        <dbReference type="Proteomes" id="UP000694941"/>
    </source>
</evidence>
<dbReference type="GeneID" id="111087614"/>
<keyword evidence="2" id="KW-1185">Reference proteome</keyword>
<organism evidence="2 3">
    <name type="scientific">Limulus polyphemus</name>
    <name type="common">Atlantic horseshoe crab</name>
    <dbReference type="NCBI Taxonomy" id="6850"/>
    <lineage>
        <taxon>Eukaryota</taxon>
        <taxon>Metazoa</taxon>
        <taxon>Ecdysozoa</taxon>
        <taxon>Arthropoda</taxon>
        <taxon>Chelicerata</taxon>
        <taxon>Merostomata</taxon>
        <taxon>Xiphosura</taxon>
        <taxon>Limulidae</taxon>
        <taxon>Limulus</taxon>
    </lineage>
</organism>
<gene>
    <name evidence="3" type="primary">LOC111087614</name>
</gene>
<dbReference type="Proteomes" id="UP000694941">
    <property type="component" value="Unplaced"/>
</dbReference>
<dbReference type="PANTHER" id="PTHR45762:SF3">
    <property type="entry name" value="ZINC-FINGER PROTEIN AT 72D, ISOFORM B"/>
    <property type="match status" value="1"/>
</dbReference>
<sequence length="178" mass="19649">MAGNNYYGFTVGGTQYGQGKYQPNEALSSTVGYSIQPRQGSAHPYASADRSGLPKYESYQTAGRRTIVYNYDSRPQTYEKSHTYYPQAAQAKFGTPETGQLSHQTGKMHIDILKPSTYKEHVEGQKHKKREASLKASNVIPHSTRGGAILRCELCDVTCTGSDAYAAHIRGAKHQKVQ</sequence>
<dbReference type="RefSeq" id="XP_022250582.1">
    <property type="nucleotide sequence ID" value="XM_022394874.1"/>
</dbReference>
<dbReference type="Pfam" id="PF12874">
    <property type="entry name" value="zf-met"/>
    <property type="match status" value="1"/>
</dbReference>
<dbReference type="Gene3D" id="3.30.160.60">
    <property type="entry name" value="Classic Zinc Finger"/>
    <property type="match status" value="1"/>
</dbReference>
<evidence type="ECO:0000313" key="3">
    <source>
        <dbReference type="RefSeq" id="XP_022250582.1"/>
    </source>
</evidence>
<evidence type="ECO:0000259" key="1">
    <source>
        <dbReference type="Pfam" id="PF12874"/>
    </source>
</evidence>
<accession>A0ABM1T3X6</accession>
<dbReference type="InterPro" id="IPR013087">
    <property type="entry name" value="Znf_C2H2_type"/>
</dbReference>
<dbReference type="PANTHER" id="PTHR45762">
    <property type="entry name" value="ZINC FINGER RNA-BINDING PROTEIN"/>
    <property type="match status" value="1"/>
</dbReference>
<feature type="domain" description="C2H2-type" evidence="1">
    <location>
        <begin position="151"/>
        <end position="174"/>
    </location>
</feature>
<protein>
    <submittedName>
        <fullName evidence="3">Zinc finger RNA-binding protein-like</fullName>
    </submittedName>
</protein>